<feature type="transmembrane region" description="Helical" evidence="7">
    <location>
        <begin position="122"/>
        <end position="139"/>
    </location>
</feature>
<sequence length="350" mass="37455">MIALLLAGSIAAAISLIGTGWLERLMRTRGRSQPILELNAANKRVPQHQHKAGTPTMGGLAVLVAATSAYLLTHLRKGVVFSNQTLVMLGGVLVMAMIGFVDDYIKVTKKRNRGVLWRLKGYITLLVSFGIAAVLVLTADIDTHLSLTRADLPGWQLGPVVWVIWAGTIIFCTANAVNVTDGLDGLAGGAAMFAFCAFAVIAFVGFRNHHLYPSIVNPYDLAVFAAAFAGACAGFLWWNAAPAKIFMGDVGALALGTALALLALATNTQLLLPLLCGLNVIEIGSVAVQMGVFKATRGRRRLFRLSPIHHHFEMAGWAETTVIIRFWLIAGFLVMCGLGVFIADFTNRAG</sequence>
<keyword evidence="5 7" id="KW-1133">Transmembrane helix</keyword>
<dbReference type="AlphaFoldDB" id="A0A6J6WJW1"/>
<comment type="similarity">
    <text evidence="2">Belongs to the glycosyltransferase 4 family. MraY subfamily.</text>
</comment>
<keyword evidence="3" id="KW-0808">Transferase</keyword>
<dbReference type="Pfam" id="PF10555">
    <property type="entry name" value="MraY_sig1"/>
    <property type="match status" value="1"/>
</dbReference>
<feature type="transmembrane region" description="Helical" evidence="7">
    <location>
        <begin position="159"/>
        <end position="179"/>
    </location>
</feature>
<feature type="transmembrane region" description="Helical" evidence="7">
    <location>
        <begin position="245"/>
        <end position="265"/>
    </location>
</feature>
<feature type="transmembrane region" description="Helical" evidence="7">
    <location>
        <begin position="79"/>
        <end position="101"/>
    </location>
</feature>
<dbReference type="PROSITE" id="PS01348">
    <property type="entry name" value="MRAY_2"/>
    <property type="match status" value="1"/>
</dbReference>
<proteinExistence type="inferred from homology"/>
<accession>A0A6J6WJW1</accession>
<protein>
    <submittedName>
        <fullName evidence="8">Unannotated protein</fullName>
    </submittedName>
</protein>
<dbReference type="HAMAP" id="MF_00038">
    <property type="entry name" value="MraY"/>
    <property type="match status" value="1"/>
</dbReference>
<dbReference type="PROSITE" id="PS01347">
    <property type="entry name" value="MRAY_1"/>
    <property type="match status" value="1"/>
</dbReference>
<reference evidence="8" key="1">
    <citation type="submission" date="2020-05" db="EMBL/GenBank/DDBJ databases">
        <authorList>
            <person name="Chiriac C."/>
            <person name="Salcher M."/>
            <person name="Ghai R."/>
            <person name="Kavagutti S V."/>
        </authorList>
    </citation>
    <scope>NUCLEOTIDE SEQUENCE</scope>
</reference>
<dbReference type="InterPro" id="IPR003524">
    <property type="entry name" value="PNAcMuramoyl-5peptid_Trfase"/>
</dbReference>
<gene>
    <name evidence="8" type="ORF">UFOPK2992_00041</name>
</gene>
<feature type="transmembrane region" description="Helical" evidence="7">
    <location>
        <begin position="322"/>
        <end position="343"/>
    </location>
</feature>
<name>A0A6J6WJW1_9ZZZZ</name>
<dbReference type="PANTHER" id="PTHR22926:SF5">
    <property type="entry name" value="PHOSPHO-N-ACETYLMURAMOYL-PENTAPEPTIDE-TRANSFERASE HOMOLOG"/>
    <property type="match status" value="1"/>
</dbReference>
<evidence type="ECO:0000256" key="2">
    <source>
        <dbReference type="ARBA" id="ARBA00005583"/>
    </source>
</evidence>
<evidence type="ECO:0000313" key="8">
    <source>
        <dbReference type="EMBL" id="CAB4785441.1"/>
    </source>
</evidence>
<dbReference type="GO" id="GO:0071555">
    <property type="term" value="P:cell wall organization"/>
    <property type="evidence" value="ECO:0007669"/>
    <property type="project" value="TreeGrafter"/>
</dbReference>
<feature type="transmembrane region" description="Helical" evidence="7">
    <location>
        <begin position="6"/>
        <end position="22"/>
    </location>
</feature>
<evidence type="ECO:0000256" key="7">
    <source>
        <dbReference type="SAM" id="Phobius"/>
    </source>
</evidence>
<dbReference type="NCBIfam" id="TIGR00445">
    <property type="entry name" value="mraY"/>
    <property type="match status" value="1"/>
</dbReference>
<dbReference type="GO" id="GO:0005886">
    <property type="term" value="C:plasma membrane"/>
    <property type="evidence" value="ECO:0007669"/>
    <property type="project" value="TreeGrafter"/>
</dbReference>
<dbReference type="EMBL" id="CAFAAI010000003">
    <property type="protein sequence ID" value="CAB4785441.1"/>
    <property type="molecule type" value="Genomic_DNA"/>
</dbReference>
<organism evidence="8">
    <name type="scientific">freshwater metagenome</name>
    <dbReference type="NCBI Taxonomy" id="449393"/>
    <lineage>
        <taxon>unclassified sequences</taxon>
        <taxon>metagenomes</taxon>
        <taxon>ecological metagenomes</taxon>
    </lineage>
</organism>
<dbReference type="PANTHER" id="PTHR22926">
    <property type="entry name" value="PHOSPHO-N-ACETYLMURAMOYL-PENTAPEPTIDE-TRANSFERASE"/>
    <property type="match status" value="1"/>
</dbReference>
<comment type="subcellular location">
    <subcellularLocation>
        <location evidence="1">Membrane</location>
        <topology evidence="1">Multi-pass membrane protein</topology>
    </subcellularLocation>
</comment>
<keyword evidence="6 7" id="KW-0472">Membrane</keyword>
<evidence type="ECO:0000256" key="3">
    <source>
        <dbReference type="ARBA" id="ARBA00022679"/>
    </source>
</evidence>
<dbReference type="Pfam" id="PF00953">
    <property type="entry name" value="Glycos_transf_4"/>
    <property type="match status" value="1"/>
</dbReference>
<evidence type="ECO:0000256" key="5">
    <source>
        <dbReference type="ARBA" id="ARBA00022989"/>
    </source>
</evidence>
<feature type="transmembrane region" description="Helical" evidence="7">
    <location>
        <begin position="52"/>
        <end position="73"/>
    </location>
</feature>
<keyword evidence="4 7" id="KW-0812">Transmembrane</keyword>
<evidence type="ECO:0000256" key="6">
    <source>
        <dbReference type="ARBA" id="ARBA00023136"/>
    </source>
</evidence>
<dbReference type="GO" id="GO:0008963">
    <property type="term" value="F:phospho-N-acetylmuramoyl-pentapeptide-transferase activity"/>
    <property type="evidence" value="ECO:0007669"/>
    <property type="project" value="InterPro"/>
</dbReference>
<evidence type="ECO:0000256" key="4">
    <source>
        <dbReference type="ARBA" id="ARBA00022692"/>
    </source>
</evidence>
<feature type="transmembrane region" description="Helical" evidence="7">
    <location>
        <begin position="218"/>
        <end position="238"/>
    </location>
</feature>
<dbReference type="InterPro" id="IPR000715">
    <property type="entry name" value="Glycosyl_transferase_4"/>
</dbReference>
<dbReference type="InterPro" id="IPR018480">
    <property type="entry name" value="PNAcMuramoyl-5peptid_Trfase_CS"/>
</dbReference>
<evidence type="ECO:0000256" key="1">
    <source>
        <dbReference type="ARBA" id="ARBA00004141"/>
    </source>
</evidence>
<feature type="transmembrane region" description="Helical" evidence="7">
    <location>
        <begin position="271"/>
        <end position="293"/>
    </location>
</feature>
<dbReference type="GO" id="GO:0044038">
    <property type="term" value="P:cell wall macromolecule biosynthetic process"/>
    <property type="evidence" value="ECO:0007669"/>
    <property type="project" value="TreeGrafter"/>
</dbReference>
<feature type="transmembrane region" description="Helical" evidence="7">
    <location>
        <begin position="186"/>
        <end position="206"/>
    </location>
</feature>